<proteinExistence type="predicted"/>
<protein>
    <submittedName>
        <fullName evidence="1">Uncharacterized protein</fullName>
    </submittedName>
</protein>
<gene>
    <name evidence="1" type="ORF">PPERSA_02656</name>
</gene>
<dbReference type="AlphaFoldDB" id="A0A0V0R6J9"/>
<accession>A0A0V0R6J9</accession>
<keyword evidence="2" id="KW-1185">Reference proteome</keyword>
<dbReference type="EMBL" id="LDAU01000044">
    <property type="protein sequence ID" value="KRX09784.1"/>
    <property type="molecule type" value="Genomic_DNA"/>
</dbReference>
<organism evidence="1 2">
    <name type="scientific">Pseudocohnilembus persalinus</name>
    <name type="common">Ciliate</name>
    <dbReference type="NCBI Taxonomy" id="266149"/>
    <lineage>
        <taxon>Eukaryota</taxon>
        <taxon>Sar</taxon>
        <taxon>Alveolata</taxon>
        <taxon>Ciliophora</taxon>
        <taxon>Intramacronucleata</taxon>
        <taxon>Oligohymenophorea</taxon>
        <taxon>Scuticociliatia</taxon>
        <taxon>Philasterida</taxon>
        <taxon>Pseudocohnilembidae</taxon>
        <taxon>Pseudocohnilembus</taxon>
    </lineage>
</organism>
<reference evidence="1 2" key="1">
    <citation type="journal article" date="2015" name="Sci. Rep.">
        <title>Genome of the facultative scuticociliatosis pathogen Pseudocohnilembus persalinus provides insight into its virulence through horizontal gene transfer.</title>
        <authorList>
            <person name="Xiong J."/>
            <person name="Wang G."/>
            <person name="Cheng J."/>
            <person name="Tian M."/>
            <person name="Pan X."/>
            <person name="Warren A."/>
            <person name="Jiang C."/>
            <person name="Yuan D."/>
            <person name="Miao W."/>
        </authorList>
    </citation>
    <scope>NUCLEOTIDE SEQUENCE [LARGE SCALE GENOMIC DNA]</scope>
    <source>
        <strain evidence="1">36N120E</strain>
    </source>
</reference>
<evidence type="ECO:0000313" key="2">
    <source>
        <dbReference type="Proteomes" id="UP000054937"/>
    </source>
</evidence>
<dbReference type="InParanoid" id="A0A0V0R6J9"/>
<comment type="caution">
    <text evidence="1">The sequence shown here is derived from an EMBL/GenBank/DDBJ whole genome shotgun (WGS) entry which is preliminary data.</text>
</comment>
<name>A0A0V0R6J9_PSEPJ</name>
<dbReference type="Proteomes" id="UP000054937">
    <property type="component" value="Unassembled WGS sequence"/>
</dbReference>
<sequence length="114" mass="13814">MQKQNIQLQLNDLFQLKEQIEEKLEEKVLFKNFHLELEPIVSEFIQILDNLDKESKNMINNLIINTTFDIKQYESHFSEEEKENEQVIGHINTWLNQNENFLEILKKLLQQQQQ</sequence>
<evidence type="ECO:0000313" key="1">
    <source>
        <dbReference type="EMBL" id="KRX09784.1"/>
    </source>
</evidence>